<feature type="compositionally biased region" description="Low complexity" evidence="1">
    <location>
        <begin position="58"/>
        <end position="68"/>
    </location>
</feature>
<evidence type="ECO:0000256" key="1">
    <source>
        <dbReference type="SAM" id="MobiDB-lite"/>
    </source>
</evidence>
<keyword evidence="3" id="KW-1185">Reference proteome</keyword>
<name>A0A517KZY0_9PEZI</name>
<dbReference type="PANTHER" id="PTHR37948:SF1">
    <property type="entry name" value="BLL5189 PROTEIN"/>
    <property type="match status" value="1"/>
</dbReference>
<organism evidence="2 3">
    <name type="scientific">Venturia effusa</name>
    <dbReference type="NCBI Taxonomy" id="50376"/>
    <lineage>
        <taxon>Eukaryota</taxon>
        <taxon>Fungi</taxon>
        <taxon>Dikarya</taxon>
        <taxon>Ascomycota</taxon>
        <taxon>Pezizomycotina</taxon>
        <taxon>Dothideomycetes</taxon>
        <taxon>Pleosporomycetidae</taxon>
        <taxon>Venturiales</taxon>
        <taxon>Venturiaceae</taxon>
        <taxon>Venturia</taxon>
    </lineage>
</organism>
<feature type="compositionally biased region" description="Basic and acidic residues" evidence="1">
    <location>
        <begin position="31"/>
        <end position="43"/>
    </location>
</feature>
<proteinExistence type="predicted"/>
<evidence type="ECO:0000313" key="3">
    <source>
        <dbReference type="Proteomes" id="UP000316270"/>
    </source>
</evidence>
<protein>
    <submittedName>
        <fullName evidence="2">Uncharacterized protein</fullName>
    </submittedName>
</protein>
<feature type="region of interest" description="Disordered" evidence="1">
    <location>
        <begin position="27"/>
        <end position="150"/>
    </location>
</feature>
<dbReference type="Proteomes" id="UP000316270">
    <property type="component" value="Chromosome 2"/>
</dbReference>
<accession>A0A517KZY0</accession>
<dbReference type="STRING" id="50376.A0A517KZY0"/>
<evidence type="ECO:0000313" key="2">
    <source>
        <dbReference type="EMBL" id="QDS68950.1"/>
    </source>
</evidence>
<feature type="compositionally biased region" description="Polar residues" evidence="1">
    <location>
        <begin position="111"/>
        <end position="124"/>
    </location>
</feature>
<dbReference type="EMBL" id="CP042186">
    <property type="protein sequence ID" value="QDS68950.1"/>
    <property type="molecule type" value="Genomic_DNA"/>
</dbReference>
<reference evidence="2 3" key="1">
    <citation type="submission" date="2019-07" db="EMBL/GenBank/DDBJ databases">
        <title>Finished genome of Venturia effusa.</title>
        <authorList>
            <person name="Young C.A."/>
            <person name="Cox M.P."/>
            <person name="Ganley A.R.D."/>
            <person name="David W.J."/>
        </authorList>
    </citation>
    <scope>NUCLEOTIDE SEQUENCE [LARGE SCALE GENOMIC DNA]</scope>
    <source>
        <strain evidence="3">albino</strain>
    </source>
</reference>
<gene>
    <name evidence="2" type="ORF">FKW77_008661</name>
</gene>
<dbReference type="OrthoDB" id="4850at2759"/>
<dbReference type="PANTHER" id="PTHR37948">
    <property type="entry name" value="ZGC:113208"/>
    <property type="match status" value="1"/>
</dbReference>
<dbReference type="AlphaFoldDB" id="A0A517KZY0"/>
<sequence>MSEYESRRAQKIAKNQALLKELQLDHAGATLKRESPAAKESNKSTKRRKIASAPRPPARSSARIASAPVRQTYNEDDNSNAESRHKRIPNKNPTKPPPQAPQKAAKRSAQDLASLQQNWTNWTPVANPPTRDENGTFHFIDTPDFQPNKSPSEVLKEGCFGGTYFRPLHSSILGISIAGDWEELPADWIQGIDIFSKLTSPEYDPAVNKYGVKCGQTIEEWEANGWINHERVIIGLGK</sequence>